<dbReference type="GO" id="GO:1990404">
    <property type="term" value="F:NAD+-protein mono-ADP-ribosyltransferase activity"/>
    <property type="evidence" value="ECO:0007669"/>
    <property type="project" value="TreeGrafter"/>
</dbReference>
<reference evidence="5" key="1">
    <citation type="submission" date="2023-01" db="EMBL/GenBank/DDBJ databases">
        <title>Genome assembly of the deep-sea coral Lophelia pertusa.</title>
        <authorList>
            <person name="Herrera S."/>
            <person name="Cordes E."/>
        </authorList>
    </citation>
    <scope>NUCLEOTIDE SEQUENCE</scope>
    <source>
        <strain evidence="5">USNM1676648</strain>
        <tissue evidence="5">Polyp</tissue>
    </source>
</reference>
<dbReference type="PROSITE" id="PS50918">
    <property type="entry name" value="WWE"/>
    <property type="match status" value="1"/>
</dbReference>
<comment type="similarity">
    <text evidence="3">Belongs to the ARTD/PARP family.</text>
</comment>
<dbReference type="AlphaFoldDB" id="A0A9X0CG56"/>
<dbReference type="GO" id="GO:0005634">
    <property type="term" value="C:nucleus"/>
    <property type="evidence" value="ECO:0007669"/>
    <property type="project" value="UniProtKB-SubCell"/>
</dbReference>
<dbReference type="InterPro" id="IPR004170">
    <property type="entry name" value="WWE_dom"/>
</dbReference>
<sequence>MNGKASVRRTTQCWKKLYCDVNVETKVNFKSAQSLDISGLNRSSLQFDQGYEVLIDLDYMAMSLKPSSSIFSVMGEARRLSTVSYATCPCDPVFTNWKWYWKEIGNVWQMYDKDRSGRNLQGLIEHAFLDMLDQGKTKDTYKFTTSEHDYNLFFVQQETSVGEMYQVNLKTGTKRMVKRRPEKPISKEDLEDVKRAHCDSSVKRKIETTAAKSYVPSHWSSMQPSAQYTRVRLATSSSEFKDAVQLFRNR</sequence>
<dbReference type="GO" id="GO:0003950">
    <property type="term" value="F:NAD+ poly-ADP-ribosyltransferase activity"/>
    <property type="evidence" value="ECO:0007669"/>
    <property type="project" value="UniProtKB-EC"/>
</dbReference>
<dbReference type="Gene3D" id="3.30.720.50">
    <property type="match status" value="1"/>
</dbReference>
<comment type="subcellular location">
    <subcellularLocation>
        <location evidence="1">Nucleus</location>
    </subcellularLocation>
</comment>
<evidence type="ECO:0000259" key="4">
    <source>
        <dbReference type="PROSITE" id="PS50918"/>
    </source>
</evidence>
<comment type="caution">
    <text evidence="5">The sequence shown here is derived from an EMBL/GenBank/DDBJ whole genome shotgun (WGS) entry which is preliminary data.</text>
</comment>
<dbReference type="InterPro" id="IPR051712">
    <property type="entry name" value="ARTD-AVP"/>
</dbReference>
<dbReference type="SUPFAM" id="SSF117839">
    <property type="entry name" value="WWE domain"/>
    <property type="match status" value="1"/>
</dbReference>
<dbReference type="PANTHER" id="PTHR45740">
    <property type="entry name" value="POLY [ADP-RIBOSE] POLYMERASE"/>
    <property type="match status" value="1"/>
</dbReference>
<dbReference type="Proteomes" id="UP001163046">
    <property type="component" value="Unassembled WGS sequence"/>
</dbReference>
<evidence type="ECO:0000256" key="2">
    <source>
        <dbReference type="ARBA" id="ARBA00023242"/>
    </source>
</evidence>
<dbReference type="InterPro" id="IPR037197">
    <property type="entry name" value="WWE_dom_sf"/>
</dbReference>
<keyword evidence="2" id="KW-0539">Nucleus</keyword>
<evidence type="ECO:0000313" key="5">
    <source>
        <dbReference type="EMBL" id="KAJ7337279.1"/>
    </source>
</evidence>
<dbReference type="EMBL" id="MU827781">
    <property type="protein sequence ID" value="KAJ7337279.1"/>
    <property type="molecule type" value="Genomic_DNA"/>
</dbReference>
<dbReference type="PANTHER" id="PTHR45740:SF2">
    <property type="entry name" value="POLY [ADP-RIBOSE] POLYMERASE"/>
    <property type="match status" value="1"/>
</dbReference>
<dbReference type="OrthoDB" id="5971886at2759"/>
<organism evidence="5 6">
    <name type="scientific">Desmophyllum pertusum</name>
    <dbReference type="NCBI Taxonomy" id="174260"/>
    <lineage>
        <taxon>Eukaryota</taxon>
        <taxon>Metazoa</taxon>
        <taxon>Cnidaria</taxon>
        <taxon>Anthozoa</taxon>
        <taxon>Hexacorallia</taxon>
        <taxon>Scleractinia</taxon>
        <taxon>Caryophylliina</taxon>
        <taxon>Caryophylliidae</taxon>
        <taxon>Desmophyllum</taxon>
    </lineage>
</organism>
<keyword evidence="6" id="KW-1185">Reference proteome</keyword>
<accession>A0A9X0CG56</accession>
<keyword evidence="5" id="KW-0808">Transferase</keyword>
<keyword evidence="5" id="KW-0328">Glycosyltransferase</keyword>
<dbReference type="EC" id="2.4.2.30" evidence="5"/>
<evidence type="ECO:0000256" key="3">
    <source>
        <dbReference type="ARBA" id="ARBA00024347"/>
    </source>
</evidence>
<dbReference type="Pfam" id="PF02825">
    <property type="entry name" value="WWE"/>
    <property type="match status" value="1"/>
</dbReference>
<protein>
    <submittedName>
        <fullName evidence="5">Poly (ADP-ribose) polymerase, member 12</fullName>
        <ecNumber evidence="5">2.4.2.30</ecNumber>
    </submittedName>
</protein>
<feature type="domain" description="WWE" evidence="4">
    <location>
        <begin position="85"/>
        <end position="179"/>
    </location>
</feature>
<proteinExistence type="inferred from homology"/>
<name>A0A9X0CG56_9CNID</name>
<evidence type="ECO:0000256" key="1">
    <source>
        <dbReference type="ARBA" id="ARBA00004123"/>
    </source>
</evidence>
<evidence type="ECO:0000313" key="6">
    <source>
        <dbReference type="Proteomes" id="UP001163046"/>
    </source>
</evidence>
<gene>
    <name evidence="5" type="primary">PARP12_3</name>
    <name evidence="5" type="ORF">OS493_010136</name>
</gene>